<feature type="compositionally biased region" description="Polar residues" evidence="1">
    <location>
        <begin position="185"/>
        <end position="212"/>
    </location>
</feature>
<protein>
    <recommendedName>
        <fullName evidence="4">PPE family protein</fullName>
    </recommendedName>
</protein>
<evidence type="ECO:0000313" key="3">
    <source>
        <dbReference type="Proteomes" id="UP000199352"/>
    </source>
</evidence>
<organism evidence="2 3">
    <name type="scientific">Lentzea xinjiangensis</name>
    <dbReference type="NCBI Taxonomy" id="402600"/>
    <lineage>
        <taxon>Bacteria</taxon>
        <taxon>Bacillati</taxon>
        <taxon>Actinomycetota</taxon>
        <taxon>Actinomycetes</taxon>
        <taxon>Pseudonocardiales</taxon>
        <taxon>Pseudonocardiaceae</taxon>
        <taxon>Lentzea</taxon>
    </lineage>
</organism>
<feature type="compositionally biased region" description="Pro residues" evidence="1">
    <location>
        <begin position="265"/>
        <end position="277"/>
    </location>
</feature>
<evidence type="ECO:0008006" key="4">
    <source>
        <dbReference type="Google" id="ProtNLM"/>
    </source>
</evidence>
<dbReference type="Gene3D" id="1.20.1260.20">
    <property type="entry name" value="PPE superfamily"/>
    <property type="match status" value="1"/>
</dbReference>
<dbReference type="EMBL" id="FOFR01000009">
    <property type="protein sequence ID" value="SER22247.1"/>
    <property type="molecule type" value="Genomic_DNA"/>
</dbReference>
<gene>
    <name evidence="2" type="ORF">SAMN05216188_10927</name>
</gene>
<feature type="compositionally biased region" description="Gly residues" evidence="1">
    <location>
        <begin position="363"/>
        <end position="378"/>
    </location>
</feature>
<reference evidence="3" key="1">
    <citation type="submission" date="2016-10" db="EMBL/GenBank/DDBJ databases">
        <authorList>
            <person name="Varghese N."/>
            <person name="Submissions S."/>
        </authorList>
    </citation>
    <scope>NUCLEOTIDE SEQUENCE [LARGE SCALE GENOMIC DNA]</scope>
    <source>
        <strain evidence="3">CGMCC 4.3525</strain>
    </source>
</reference>
<dbReference type="InterPro" id="IPR038332">
    <property type="entry name" value="PPE_sf"/>
</dbReference>
<dbReference type="OrthoDB" id="3664672at2"/>
<dbReference type="RefSeq" id="WP_089952794.1">
    <property type="nucleotide sequence ID" value="NZ_FOFR01000009.1"/>
</dbReference>
<feature type="compositionally biased region" description="Low complexity" evidence="1">
    <location>
        <begin position="218"/>
        <end position="233"/>
    </location>
</feature>
<keyword evidence="3" id="KW-1185">Reference proteome</keyword>
<proteinExistence type="predicted"/>
<feature type="region of interest" description="Disordered" evidence="1">
    <location>
        <begin position="325"/>
        <end position="409"/>
    </location>
</feature>
<dbReference type="AlphaFoldDB" id="A0A1H9MFL3"/>
<feature type="region of interest" description="Disordered" evidence="1">
    <location>
        <begin position="180"/>
        <end position="308"/>
    </location>
</feature>
<evidence type="ECO:0000313" key="2">
    <source>
        <dbReference type="EMBL" id="SER22247.1"/>
    </source>
</evidence>
<feature type="compositionally biased region" description="Gly residues" evidence="1">
    <location>
        <begin position="278"/>
        <end position="308"/>
    </location>
</feature>
<sequence>MAPVKPTVQPSTENYPAQEHDHMKNLVDQNYDPRAATTVIDAWTKFGTKFRELAADFNKIVNDSQAGWNGKAAEGVRQALAKVGAFADETGSAFHATAGAIAVQRDAAVQAHNAMPTPVEFSPWKIAGKWAGAAIIAPPAMVGGAVEMFTTHNEKQEAKQEAVRVMQQRDTTMMSAAQSMPALDTTPTVTRDQGVPQPSSTTHTQSLSNVSTFRPPASTGMPTVPPGSGTSTTNPAWVAPKLTEPGPGTGFTPNPPPGGTQNRPPIGPPGVLPPGMRPPGGGQGRPPGGAPGMRTGGPGGAGGSAGAGGRGMGAGGFGGMASGRGMGSFGPSNPGGNAGVMSPVNGPAGAGAGAAAGRQGTAGTPGAGAAGAGQGGQGAEDKEHKSNYLVPTDDFFDDDRMVAPPVIGG</sequence>
<accession>A0A1H9MFL3</accession>
<dbReference type="STRING" id="402600.SAMN05216188_10927"/>
<name>A0A1H9MFL3_9PSEU</name>
<dbReference type="Proteomes" id="UP000199352">
    <property type="component" value="Unassembled WGS sequence"/>
</dbReference>
<dbReference type="SUPFAM" id="SSF140459">
    <property type="entry name" value="PE/PPE dimer-like"/>
    <property type="match status" value="1"/>
</dbReference>
<evidence type="ECO:0000256" key="1">
    <source>
        <dbReference type="SAM" id="MobiDB-lite"/>
    </source>
</evidence>